<dbReference type="Gene3D" id="3.40.50.450">
    <property type="match status" value="1"/>
</dbReference>
<dbReference type="GO" id="GO:0009294">
    <property type="term" value="P:DNA-mediated transformation"/>
    <property type="evidence" value="ECO:0007669"/>
    <property type="project" value="InterPro"/>
</dbReference>
<comment type="similarity">
    <text evidence="1">Belongs to the DprA/Smf family.</text>
</comment>
<dbReference type="Pfam" id="PF17782">
    <property type="entry name" value="WHD_DprA"/>
    <property type="match status" value="1"/>
</dbReference>
<evidence type="ECO:0000313" key="5">
    <source>
        <dbReference type="Proteomes" id="UP000055060"/>
    </source>
</evidence>
<keyword evidence="5" id="KW-1185">Reference proteome</keyword>
<dbReference type="PANTHER" id="PTHR43022:SF1">
    <property type="entry name" value="PROTEIN SMF"/>
    <property type="match status" value="1"/>
</dbReference>
<proteinExistence type="inferred from homology"/>
<dbReference type="STRING" id="360412.LARV_02170"/>
<organism evidence="4">
    <name type="scientific">Longilinea arvoryzae</name>
    <dbReference type="NCBI Taxonomy" id="360412"/>
    <lineage>
        <taxon>Bacteria</taxon>
        <taxon>Bacillati</taxon>
        <taxon>Chloroflexota</taxon>
        <taxon>Anaerolineae</taxon>
        <taxon>Anaerolineales</taxon>
        <taxon>Anaerolineaceae</taxon>
        <taxon>Longilinea</taxon>
    </lineage>
</organism>
<evidence type="ECO:0000259" key="3">
    <source>
        <dbReference type="Pfam" id="PF17782"/>
    </source>
</evidence>
<evidence type="ECO:0000256" key="1">
    <source>
        <dbReference type="ARBA" id="ARBA00006525"/>
    </source>
</evidence>
<feature type="domain" description="Smf/DprA SLOG" evidence="2">
    <location>
        <begin position="78"/>
        <end position="286"/>
    </location>
</feature>
<dbReference type="AlphaFoldDB" id="A0A0S7BKQ5"/>
<dbReference type="InterPro" id="IPR057666">
    <property type="entry name" value="DrpA_SLOG"/>
</dbReference>
<feature type="domain" description="DprA winged helix" evidence="3">
    <location>
        <begin position="298"/>
        <end position="353"/>
    </location>
</feature>
<dbReference type="InterPro" id="IPR041614">
    <property type="entry name" value="DprA_WH"/>
</dbReference>
<dbReference type="Proteomes" id="UP000055060">
    <property type="component" value="Unassembled WGS sequence"/>
</dbReference>
<name>A0A0S7BKQ5_9CHLR</name>
<dbReference type="RefSeq" id="WP_075073662.1">
    <property type="nucleotide sequence ID" value="NZ_DF967972.1"/>
</dbReference>
<dbReference type="Pfam" id="PF02481">
    <property type="entry name" value="DNA_processg_A"/>
    <property type="match status" value="1"/>
</dbReference>
<protein>
    <submittedName>
        <fullName evidence="4">DNA protecting protein DprA</fullName>
    </submittedName>
</protein>
<gene>
    <name evidence="4" type="ORF">LARV_02170</name>
</gene>
<dbReference type="NCBIfam" id="TIGR00732">
    <property type="entry name" value="dprA"/>
    <property type="match status" value="1"/>
</dbReference>
<dbReference type="OrthoDB" id="9785707at2"/>
<accession>A0A0S7BKQ5</accession>
<dbReference type="Gene3D" id="1.10.10.10">
    <property type="entry name" value="Winged helix-like DNA-binding domain superfamily/Winged helix DNA-binding domain"/>
    <property type="match status" value="1"/>
</dbReference>
<dbReference type="SUPFAM" id="SSF47781">
    <property type="entry name" value="RuvA domain 2-like"/>
    <property type="match status" value="1"/>
</dbReference>
<dbReference type="InterPro" id="IPR003488">
    <property type="entry name" value="DprA"/>
</dbReference>
<evidence type="ECO:0000259" key="2">
    <source>
        <dbReference type="Pfam" id="PF02481"/>
    </source>
</evidence>
<dbReference type="InterPro" id="IPR036388">
    <property type="entry name" value="WH-like_DNA-bd_sf"/>
</dbReference>
<dbReference type="EMBL" id="DF967972">
    <property type="protein sequence ID" value="GAP14401.1"/>
    <property type="molecule type" value="Genomic_DNA"/>
</dbReference>
<dbReference type="SUPFAM" id="SSF102405">
    <property type="entry name" value="MCP/YpsA-like"/>
    <property type="match status" value="1"/>
</dbReference>
<dbReference type="PANTHER" id="PTHR43022">
    <property type="entry name" value="PROTEIN SMF"/>
    <property type="match status" value="1"/>
</dbReference>
<sequence>MDHRIYWMGFNLVKGIGAVRMQALLDYFGNLEIAWNAPGDALASAGLPPKIVETFLKMRKSVDLNEIWSRIEEQGIQVLIREDEAYPRHLREIDQPPPVLYMRGELLPEDDFAVAVVGTRRVTPYGRQVAAELAAYLGANGITVVSGLARGVDAIAHDAAMKAGGRTLAVLGSGVDRIYPPEHERLAGQIISRGALVSDYAPGTPPDSTNFPPRNRIISGLAMATVVIEAGETSGALITATFAVEQGREVFAVPGSILAPQSKGTNRLIQLGAHPLLEMQDVLEILKLQQVQEQVSARRSLPADGIEARLLGVLGGEAQHIDEISIKSGLPIDQVSATLAIMELKGMIRQLGGMNYVTIREIRPQYSTDHK</sequence>
<dbReference type="InterPro" id="IPR010994">
    <property type="entry name" value="RuvA_2-like"/>
</dbReference>
<evidence type="ECO:0000313" key="4">
    <source>
        <dbReference type="EMBL" id="GAP14401.1"/>
    </source>
</evidence>
<reference evidence="4" key="1">
    <citation type="submission" date="2015-07" db="EMBL/GenBank/DDBJ databases">
        <title>Draft Genome Sequences of Anaerolinea thermolimosa IMO-1, Bellilinea caldifistulae GOMI-1, Leptolinea tardivitalis YMTK-2, Levilinea saccharolytica KIBI-1,Longilinea arvoryzae KOME-1, Previously Described as Members of the Anaerolineaceae (Chloroflexi).</title>
        <authorList>
            <person name="Sekiguchi Y."/>
            <person name="Ohashi A."/>
            <person name="Matsuura N."/>
            <person name="Tourlousse M.D."/>
        </authorList>
    </citation>
    <scope>NUCLEOTIDE SEQUENCE [LARGE SCALE GENOMIC DNA]</scope>
    <source>
        <strain evidence="4">KOME-1</strain>
    </source>
</reference>